<sequence length="1282" mass="148737">MVSASKFNYHDVINQITCRIQTPNNAGTGVIIYTAKTDIYYILTAKHVLFKKNQQQAIEALGDISINIKYKKEFHEISRECIEQVYCTNDDVALLVLRNLNTEIPGIPKIKLSVTKFTHLPCFFRGYPQSDKNNEGININVKFSENYVVTTPTPLSTHDSDPLYNCKGFSGSGLFCTVKNQAYLIGIITDLKEPFQRFKIYNFSFVNGMLKDNGLPEIEMVDSCSLEEDVVKDNIQSRIQTIKSPIPKNLIENIKEGRVVLFLTRSIMMDAIHPQKHQYPSVDDIRDIIVEKFLSDEFKNYDIDEVIDLAISESELFAVQELISSQYDKFKPLDYHKTISKYVWHAIATTSIDLVFERAYDSEKDKLQTLVVFKKNGERVEQKLKESNSVQFLKLHGCITAINDHEIPLILTSNQYQNSQSGRSRLFNRLKEMAYEYPFLILSKFINDPDVKTAIQIISSIVSTRPMSYIVSENKTDAEVRLLSNKKITHIHLHPKQFLTKLDETFPSTFRVLATLKHDDDFPASKHFKMGALSPSNSLKIFLECDVQYVHSNLKAEDVDARAFYRGYFNDFGAIVSNLDVRRRVNDDIISEIFLTSETEKNEQIEFCVIKGHAGSGKSVLLKRIAWDVATEFDQICLIVNNSMSSDYEPLAELFRLCGKRIFLFVDPIREYTELIQDFIVKARKDQILLTIVGAERFSTWNSYCEELEAHVTQTYEMGYLSEKEIYELISLLGRHNSQGYLKKLKIEEQFERLKLKAGRQLLVALHEATFGKPFTDIIFDEYNAIPDMRAKSLYLTVSIFHRLDVPVRSGLISRVHGIRFTEFEEKLFRPLEFIVFASYDSTIRDNVYRTRHPHIADLVFERVLANQQERFDEYVRILNAIDIDYSSDYKTFTGLMNAKQVMDIFDLTKADQLYQMAKERVGKHPMLLQQEAIFQMKGPGNYDRAQELLEKAHKLVPYNKKVAHSLSVLAQKRAINASNDLERKKYRSEARTIATELTRDNDINSYPYHTLIQVEIDEFKELIEIADDPTIQRKMVMIEKKINQALQKFPEDDHLLNSEADFNTLLERNVSALKSIERAFTSNKSNPYVALRLAKMYRSNQDIDKAMKTIKTSLEYTHKNKELHYYLAMLLKEIDTASKADIKYHLINSFTKGDANYQAQFWYARFLYIEGERTEALKYFQNLKNSNVDRRVIRKTRGVVKTPDNVNEIFSGFISKIETSYGFILRDKYQDSVFTHREYCISDDNFTSEDSWKNLQRKMRVKFELCFNYQGPVAINIRPEN</sequence>
<gene>
    <name evidence="2" type="ORF">dnl_21190</name>
</gene>
<feature type="domain" description="Novel STAND NTPase 5" evidence="1">
    <location>
        <begin position="563"/>
        <end position="708"/>
    </location>
</feature>
<dbReference type="Pfam" id="PF25199">
    <property type="entry name" value="nSTAND_NTPase5"/>
    <property type="match status" value="1"/>
</dbReference>
<dbReference type="Gene3D" id="2.40.10.10">
    <property type="entry name" value="Trypsin-like serine proteases"/>
    <property type="match status" value="2"/>
</dbReference>
<dbReference type="Pfam" id="PF13289">
    <property type="entry name" value="SIR2_2"/>
    <property type="match status" value="1"/>
</dbReference>
<evidence type="ECO:0000313" key="3">
    <source>
        <dbReference type="Proteomes" id="UP000663720"/>
    </source>
</evidence>
<dbReference type="InterPro" id="IPR057574">
    <property type="entry name" value="nSTAND_NTPase5_dom"/>
</dbReference>
<name>A0A975B6R4_9BACT</name>
<dbReference type="InterPro" id="IPR009003">
    <property type="entry name" value="Peptidase_S1_PA"/>
</dbReference>
<dbReference type="SUPFAM" id="SSF50494">
    <property type="entry name" value="Trypsin-like serine proteases"/>
    <property type="match status" value="1"/>
</dbReference>
<dbReference type="SUPFAM" id="SSF52540">
    <property type="entry name" value="P-loop containing nucleoside triphosphate hydrolases"/>
    <property type="match status" value="1"/>
</dbReference>
<organism evidence="2 3">
    <name type="scientific">Desulfonema limicola</name>
    <dbReference type="NCBI Taxonomy" id="45656"/>
    <lineage>
        <taxon>Bacteria</taxon>
        <taxon>Pseudomonadati</taxon>
        <taxon>Thermodesulfobacteriota</taxon>
        <taxon>Desulfobacteria</taxon>
        <taxon>Desulfobacterales</taxon>
        <taxon>Desulfococcaceae</taxon>
        <taxon>Desulfonema</taxon>
    </lineage>
</organism>
<dbReference type="Gene3D" id="3.40.50.300">
    <property type="entry name" value="P-loop containing nucleotide triphosphate hydrolases"/>
    <property type="match status" value="1"/>
</dbReference>
<reference evidence="2" key="1">
    <citation type="journal article" date="2021" name="Microb. Physiol.">
        <title>Proteogenomic Insights into the Physiology of Marine, Sulfate-Reducing, Filamentous Desulfonema limicola and Desulfonema magnum.</title>
        <authorList>
            <person name="Schnaars V."/>
            <person name="Wohlbrand L."/>
            <person name="Scheve S."/>
            <person name="Hinrichs C."/>
            <person name="Reinhardt R."/>
            <person name="Rabus R."/>
        </authorList>
    </citation>
    <scope>NUCLEOTIDE SEQUENCE</scope>
    <source>
        <strain evidence="2">5ac10</strain>
    </source>
</reference>
<dbReference type="Proteomes" id="UP000663720">
    <property type="component" value="Chromosome"/>
</dbReference>
<dbReference type="KEGG" id="dli:dnl_21190"/>
<proteinExistence type="predicted"/>
<dbReference type="Gene3D" id="1.25.40.10">
    <property type="entry name" value="Tetratricopeptide repeat domain"/>
    <property type="match status" value="1"/>
</dbReference>
<dbReference type="InterPro" id="IPR027417">
    <property type="entry name" value="P-loop_NTPase"/>
</dbReference>
<dbReference type="InterPro" id="IPR043504">
    <property type="entry name" value="Peptidase_S1_PA_chymotrypsin"/>
</dbReference>
<dbReference type="InterPro" id="IPR011990">
    <property type="entry name" value="TPR-like_helical_dom_sf"/>
</dbReference>
<evidence type="ECO:0000259" key="1">
    <source>
        <dbReference type="Pfam" id="PF25199"/>
    </source>
</evidence>
<dbReference type="RefSeq" id="WP_207691544.1">
    <property type="nucleotide sequence ID" value="NZ_CP061799.1"/>
</dbReference>
<dbReference type="Gene3D" id="2.40.50.140">
    <property type="entry name" value="Nucleic acid-binding proteins"/>
    <property type="match status" value="1"/>
</dbReference>
<dbReference type="EMBL" id="CP061799">
    <property type="protein sequence ID" value="QTA79837.1"/>
    <property type="molecule type" value="Genomic_DNA"/>
</dbReference>
<dbReference type="InterPro" id="IPR012340">
    <property type="entry name" value="NA-bd_OB-fold"/>
</dbReference>
<protein>
    <submittedName>
        <fullName evidence="2">SIR2-like domain-containing protein</fullName>
    </submittedName>
</protein>
<dbReference type="SUPFAM" id="SSF48452">
    <property type="entry name" value="TPR-like"/>
    <property type="match status" value="1"/>
</dbReference>
<keyword evidence="3" id="KW-1185">Reference proteome</keyword>
<accession>A0A975B6R4</accession>
<evidence type="ECO:0000313" key="2">
    <source>
        <dbReference type="EMBL" id="QTA79837.1"/>
    </source>
</evidence>